<feature type="domain" description="Pseudouridine synthase RsuA/RluA-like" evidence="2">
    <location>
        <begin position="1"/>
        <end position="105"/>
    </location>
</feature>
<dbReference type="AlphaFoldDB" id="A0A0D3J1M6"/>
<dbReference type="GO" id="GO:0003723">
    <property type="term" value="F:RNA binding"/>
    <property type="evidence" value="ECO:0007669"/>
    <property type="project" value="InterPro"/>
</dbReference>
<dbReference type="Gene3D" id="3.30.2350.10">
    <property type="entry name" value="Pseudouridine synthase"/>
    <property type="match status" value="1"/>
</dbReference>
<dbReference type="CDD" id="cd02869">
    <property type="entry name" value="PseudoU_synth_RluA_like"/>
    <property type="match status" value="1"/>
</dbReference>
<dbReference type="STRING" id="2903.R1E325"/>
<evidence type="ECO:0000313" key="4">
    <source>
        <dbReference type="Proteomes" id="UP000013827"/>
    </source>
</evidence>
<reference evidence="4" key="1">
    <citation type="journal article" date="2013" name="Nature">
        <title>Pan genome of the phytoplankton Emiliania underpins its global distribution.</title>
        <authorList>
            <person name="Read B.A."/>
            <person name="Kegel J."/>
            <person name="Klute M.J."/>
            <person name="Kuo A."/>
            <person name="Lefebvre S.C."/>
            <person name="Maumus F."/>
            <person name="Mayer C."/>
            <person name="Miller J."/>
            <person name="Monier A."/>
            <person name="Salamov A."/>
            <person name="Young J."/>
            <person name="Aguilar M."/>
            <person name="Claverie J.M."/>
            <person name="Frickenhaus S."/>
            <person name="Gonzalez K."/>
            <person name="Herman E.K."/>
            <person name="Lin Y.C."/>
            <person name="Napier J."/>
            <person name="Ogata H."/>
            <person name="Sarno A.F."/>
            <person name="Shmutz J."/>
            <person name="Schroeder D."/>
            <person name="de Vargas C."/>
            <person name="Verret F."/>
            <person name="von Dassow P."/>
            <person name="Valentin K."/>
            <person name="Van de Peer Y."/>
            <person name="Wheeler G."/>
            <person name="Dacks J.B."/>
            <person name="Delwiche C.F."/>
            <person name="Dyhrman S.T."/>
            <person name="Glockner G."/>
            <person name="John U."/>
            <person name="Richards T."/>
            <person name="Worden A.Z."/>
            <person name="Zhang X."/>
            <person name="Grigoriev I.V."/>
            <person name="Allen A.E."/>
            <person name="Bidle K."/>
            <person name="Borodovsky M."/>
            <person name="Bowler C."/>
            <person name="Brownlee C."/>
            <person name="Cock J.M."/>
            <person name="Elias M."/>
            <person name="Gladyshev V.N."/>
            <person name="Groth M."/>
            <person name="Guda C."/>
            <person name="Hadaegh A."/>
            <person name="Iglesias-Rodriguez M.D."/>
            <person name="Jenkins J."/>
            <person name="Jones B.M."/>
            <person name="Lawson T."/>
            <person name="Leese F."/>
            <person name="Lindquist E."/>
            <person name="Lobanov A."/>
            <person name="Lomsadze A."/>
            <person name="Malik S.B."/>
            <person name="Marsh M.E."/>
            <person name="Mackinder L."/>
            <person name="Mock T."/>
            <person name="Mueller-Roeber B."/>
            <person name="Pagarete A."/>
            <person name="Parker M."/>
            <person name="Probert I."/>
            <person name="Quesneville H."/>
            <person name="Raines C."/>
            <person name="Rensing S.A."/>
            <person name="Riano-Pachon D.M."/>
            <person name="Richier S."/>
            <person name="Rokitta S."/>
            <person name="Shiraiwa Y."/>
            <person name="Soanes D.M."/>
            <person name="van der Giezen M."/>
            <person name="Wahlund T.M."/>
            <person name="Williams B."/>
            <person name="Wilson W."/>
            <person name="Wolfe G."/>
            <person name="Wurch L.L."/>
        </authorList>
    </citation>
    <scope>NUCLEOTIDE SEQUENCE</scope>
</reference>
<dbReference type="InterPro" id="IPR050188">
    <property type="entry name" value="RluA_PseudoU_synthase"/>
</dbReference>
<dbReference type="HOGENOM" id="CLU_016902_11_1_1"/>
<proteinExistence type="inferred from homology"/>
<dbReference type="InterPro" id="IPR006145">
    <property type="entry name" value="PsdUridine_synth_RsuA/RluA"/>
</dbReference>
<dbReference type="Pfam" id="PF00849">
    <property type="entry name" value="PseudoU_synth_2"/>
    <property type="match status" value="1"/>
</dbReference>
<dbReference type="PaxDb" id="2903-EOD17411"/>
<dbReference type="InterPro" id="IPR020103">
    <property type="entry name" value="PsdUridine_synth_cat_dom_sf"/>
</dbReference>
<accession>A0A0D3J1M6</accession>
<dbReference type="PROSITE" id="PS01129">
    <property type="entry name" value="PSI_RLU"/>
    <property type="match status" value="1"/>
</dbReference>
<dbReference type="RefSeq" id="XP_005769840.1">
    <property type="nucleotide sequence ID" value="XM_005769783.1"/>
</dbReference>
<evidence type="ECO:0000256" key="1">
    <source>
        <dbReference type="ARBA" id="ARBA00010876"/>
    </source>
</evidence>
<evidence type="ECO:0000313" key="3">
    <source>
        <dbReference type="EnsemblProtists" id="EOD17411"/>
    </source>
</evidence>
<protein>
    <recommendedName>
        <fullName evidence="2">Pseudouridine synthase RsuA/RluA-like domain-containing protein</fullName>
    </recommendedName>
</protein>
<reference evidence="3" key="2">
    <citation type="submission" date="2024-10" db="UniProtKB">
        <authorList>
            <consortium name="EnsemblProtists"/>
        </authorList>
    </citation>
    <scope>IDENTIFICATION</scope>
</reference>
<dbReference type="eggNOG" id="KOG1919">
    <property type="taxonomic scope" value="Eukaryota"/>
</dbReference>
<sequence>RPHICHRLDRPTSGLLLCAKTRHALLGVSSAFRDRVVHKQYRAVVCGIVEGDEGEVDSPIMRRESRTRWRVLRRGRSLRLGGGHLTELALFPLTGRTHQLRRHCAEVLGAPIVGDSKYGGGDAGSGLYLSAVELRLAHP</sequence>
<dbReference type="GeneID" id="17263561"/>
<dbReference type="EnsemblProtists" id="EOD17411">
    <property type="protein sequence ID" value="EOD17411"/>
    <property type="gene ID" value="EMIHUDRAFT_57488"/>
</dbReference>
<evidence type="ECO:0000259" key="2">
    <source>
        <dbReference type="Pfam" id="PF00849"/>
    </source>
</evidence>
<comment type="similarity">
    <text evidence="1">Belongs to the pseudouridine synthase RluA family.</text>
</comment>
<keyword evidence="4" id="KW-1185">Reference proteome</keyword>
<dbReference type="SUPFAM" id="SSF55120">
    <property type="entry name" value="Pseudouridine synthase"/>
    <property type="match status" value="1"/>
</dbReference>
<dbReference type="Proteomes" id="UP000013827">
    <property type="component" value="Unassembled WGS sequence"/>
</dbReference>
<dbReference type="InterPro" id="IPR006224">
    <property type="entry name" value="PsdUridine_synth_RluA-like_CS"/>
</dbReference>
<dbReference type="GO" id="GO:0009982">
    <property type="term" value="F:pseudouridine synthase activity"/>
    <property type="evidence" value="ECO:0007669"/>
    <property type="project" value="InterPro"/>
</dbReference>
<organism evidence="3 4">
    <name type="scientific">Emiliania huxleyi (strain CCMP1516)</name>
    <dbReference type="NCBI Taxonomy" id="280463"/>
    <lineage>
        <taxon>Eukaryota</taxon>
        <taxon>Haptista</taxon>
        <taxon>Haptophyta</taxon>
        <taxon>Prymnesiophyceae</taxon>
        <taxon>Isochrysidales</taxon>
        <taxon>Noelaerhabdaceae</taxon>
        <taxon>Emiliania</taxon>
    </lineage>
</organism>
<dbReference type="PANTHER" id="PTHR21600:SF87">
    <property type="entry name" value="RNA PSEUDOURIDYLATE SYNTHASE DOMAIN-CONTAINING PROTEIN 1"/>
    <property type="match status" value="1"/>
</dbReference>
<dbReference type="KEGG" id="ehx:EMIHUDRAFT_57488"/>
<dbReference type="PANTHER" id="PTHR21600">
    <property type="entry name" value="MITOCHONDRIAL RNA PSEUDOURIDINE SYNTHASE"/>
    <property type="match status" value="1"/>
</dbReference>
<dbReference type="GO" id="GO:0000455">
    <property type="term" value="P:enzyme-directed rRNA pseudouridine synthesis"/>
    <property type="evidence" value="ECO:0007669"/>
    <property type="project" value="TreeGrafter"/>
</dbReference>
<name>A0A0D3J1M6_EMIH1</name>